<sequence length="189" mass="20336">MGSTRGSVTLTRPGHGKHLTFTSGSAVGDVLAVARNEYGAGRLVVNGYVITRSNDLAAGKHDWIRGRAGLQETQTVAGLSTELAGLSTTNRGVGRPAGGQNTISFRDEGPEPQQVKECIKNLKAHLPTSGLSCDCKLEAHDLVACNESWMPKAHHSVPWAEMMHRWISCSGRVPHACHFARLLEGMHSF</sequence>
<protein>
    <submittedName>
        <fullName evidence="1">Uncharacterized protein</fullName>
    </submittedName>
</protein>
<dbReference type="AlphaFoldDB" id="A0AAW1PFA3"/>
<name>A0AAW1PFA3_9CHLO</name>
<gene>
    <name evidence="1" type="ORF">WJX73_000883</name>
</gene>
<reference evidence="1 2" key="1">
    <citation type="journal article" date="2024" name="Nat. Commun.">
        <title>Phylogenomics reveals the evolutionary origins of lichenization in chlorophyte algae.</title>
        <authorList>
            <person name="Puginier C."/>
            <person name="Libourel C."/>
            <person name="Otte J."/>
            <person name="Skaloud P."/>
            <person name="Haon M."/>
            <person name="Grisel S."/>
            <person name="Petersen M."/>
            <person name="Berrin J.G."/>
            <person name="Delaux P.M."/>
            <person name="Dal Grande F."/>
            <person name="Keller J."/>
        </authorList>
    </citation>
    <scope>NUCLEOTIDE SEQUENCE [LARGE SCALE GENOMIC DNA]</scope>
    <source>
        <strain evidence="1 2">SAG 2036</strain>
    </source>
</reference>
<dbReference type="Proteomes" id="UP001465755">
    <property type="component" value="Unassembled WGS sequence"/>
</dbReference>
<evidence type="ECO:0000313" key="1">
    <source>
        <dbReference type="EMBL" id="KAK9812156.1"/>
    </source>
</evidence>
<proteinExistence type="predicted"/>
<accession>A0AAW1PFA3</accession>
<evidence type="ECO:0000313" key="2">
    <source>
        <dbReference type="Proteomes" id="UP001465755"/>
    </source>
</evidence>
<dbReference type="EMBL" id="JALJOQ010000008">
    <property type="protein sequence ID" value="KAK9812156.1"/>
    <property type="molecule type" value="Genomic_DNA"/>
</dbReference>
<keyword evidence="2" id="KW-1185">Reference proteome</keyword>
<organism evidence="1 2">
    <name type="scientific">Symbiochloris irregularis</name>
    <dbReference type="NCBI Taxonomy" id="706552"/>
    <lineage>
        <taxon>Eukaryota</taxon>
        <taxon>Viridiplantae</taxon>
        <taxon>Chlorophyta</taxon>
        <taxon>core chlorophytes</taxon>
        <taxon>Trebouxiophyceae</taxon>
        <taxon>Trebouxiales</taxon>
        <taxon>Trebouxiaceae</taxon>
        <taxon>Symbiochloris</taxon>
    </lineage>
</organism>
<comment type="caution">
    <text evidence="1">The sequence shown here is derived from an EMBL/GenBank/DDBJ whole genome shotgun (WGS) entry which is preliminary data.</text>
</comment>